<evidence type="ECO:0000313" key="2">
    <source>
        <dbReference type="Proteomes" id="UP000814033"/>
    </source>
</evidence>
<proteinExistence type="predicted"/>
<dbReference type="EMBL" id="MU275886">
    <property type="protein sequence ID" value="KAI0048495.1"/>
    <property type="molecule type" value="Genomic_DNA"/>
</dbReference>
<reference evidence="1" key="1">
    <citation type="submission" date="2021-02" db="EMBL/GenBank/DDBJ databases">
        <authorList>
            <consortium name="DOE Joint Genome Institute"/>
            <person name="Ahrendt S."/>
            <person name="Looney B.P."/>
            <person name="Miyauchi S."/>
            <person name="Morin E."/>
            <person name="Drula E."/>
            <person name="Courty P.E."/>
            <person name="Chicoki N."/>
            <person name="Fauchery L."/>
            <person name="Kohler A."/>
            <person name="Kuo A."/>
            <person name="Labutti K."/>
            <person name="Pangilinan J."/>
            <person name="Lipzen A."/>
            <person name="Riley R."/>
            <person name="Andreopoulos W."/>
            <person name="He G."/>
            <person name="Johnson J."/>
            <person name="Barry K.W."/>
            <person name="Grigoriev I.V."/>
            <person name="Nagy L."/>
            <person name="Hibbett D."/>
            <person name="Henrissat B."/>
            <person name="Matheny P.B."/>
            <person name="Labbe J."/>
            <person name="Martin F."/>
        </authorList>
    </citation>
    <scope>NUCLEOTIDE SEQUENCE</scope>
    <source>
        <strain evidence="1">FP105234-sp</strain>
    </source>
</reference>
<dbReference type="Proteomes" id="UP000814033">
    <property type="component" value="Unassembled WGS sequence"/>
</dbReference>
<accession>A0ACB8RXZ6</accession>
<comment type="caution">
    <text evidence="1">The sequence shown here is derived from an EMBL/GenBank/DDBJ whole genome shotgun (WGS) entry which is preliminary data.</text>
</comment>
<evidence type="ECO:0000313" key="1">
    <source>
        <dbReference type="EMBL" id="KAI0048495.1"/>
    </source>
</evidence>
<gene>
    <name evidence="1" type="ORF">FA95DRAFT_1571880</name>
</gene>
<organism evidence="1 2">
    <name type="scientific">Auriscalpium vulgare</name>
    <dbReference type="NCBI Taxonomy" id="40419"/>
    <lineage>
        <taxon>Eukaryota</taxon>
        <taxon>Fungi</taxon>
        <taxon>Dikarya</taxon>
        <taxon>Basidiomycota</taxon>
        <taxon>Agaricomycotina</taxon>
        <taxon>Agaricomycetes</taxon>
        <taxon>Russulales</taxon>
        <taxon>Auriscalpiaceae</taxon>
        <taxon>Auriscalpium</taxon>
    </lineage>
</organism>
<protein>
    <submittedName>
        <fullName evidence="1">Uncharacterized protein</fullName>
    </submittedName>
</protein>
<reference evidence="1" key="2">
    <citation type="journal article" date="2022" name="New Phytol.">
        <title>Evolutionary transition to the ectomycorrhizal habit in the genomes of a hyperdiverse lineage of mushroom-forming fungi.</title>
        <authorList>
            <person name="Looney B."/>
            <person name="Miyauchi S."/>
            <person name="Morin E."/>
            <person name="Drula E."/>
            <person name="Courty P.E."/>
            <person name="Kohler A."/>
            <person name="Kuo A."/>
            <person name="LaButti K."/>
            <person name="Pangilinan J."/>
            <person name="Lipzen A."/>
            <person name="Riley R."/>
            <person name="Andreopoulos W."/>
            <person name="He G."/>
            <person name="Johnson J."/>
            <person name="Nolan M."/>
            <person name="Tritt A."/>
            <person name="Barry K.W."/>
            <person name="Grigoriev I.V."/>
            <person name="Nagy L.G."/>
            <person name="Hibbett D."/>
            <person name="Henrissat B."/>
            <person name="Matheny P.B."/>
            <person name="Labbe J."/>
            <person name="Martin F.M."/>
        </authorList>
    </citation>
    <scope>NUCLEOTIDE SEQUENCE</scope>
    <source>
        <strain evidence="1">FP105234-sp</strain>
    </source>
</reference>
<keyword evidence="2" id="KW-1185">Reference proteome</keyword>
<sequence>MKFSPAFFALVLATVVSAMPVTDKTDTFTGTGYKRGDGTDTFTGTGYKRGDGTDTFTGTGYSTCTEHSFPLTHSALQTIPNRAAHEVFGTSNRRAHQQPVHPRHADGHRSELQEHPPLPAQPSDDEVHLFTCYWAVASKPWTATEHSFCGDWRQNWHWSVQT</sequence>
<name>A0ACB8RXZ6_9AGAM</name>